<organism evidence="1 2">
    <name type="scientific">Hymenobacter roseosalivarius DSM 11622</name>
    <dbReference type="NCBI Taxonomy" id="645990"/>
    <lineage>
        <taxon>Bacteria</taxon>
        <taxon>Pseudomonadati</taxon>
        <taxon>Bacteroidota</taxon>
        <taxon>Cytophagia</taxon>
        <taxon>Cytophagales</taxon>
        <taxon>Hymenobacteraceae</taxon>
        <taxon>Hymenobacter</taxon>
    </lineage>
</organism>
<dbReference type="AlphaFoldDB" id="A0A1W1VRF1"/>
<dbReference type="STRING" id="645990.SAMN00120144_0482"/>
<proteinExistence type="predicted"/>
<dbReference type="Proteomes" id="UP000192266">
    <property type="component" value="Unassembled WGS sequence"/>
</dbReference>
<gene>
    <name evidence="1" type="ORF">SAMN00120144_0482</name>
</gene>
<reference evidence="1 2" key="1">
    <citation type="submission" date="2017-04" db="EMBL/GenBank/DDBJ databases">
        <authorList>
            <person name="Afonso C.L."/>
            <person name="Miller P.J."/>
            <person name="Scott M.A."/>
            <person name="Spackman E."/>
            <person name="Goraichik I."/>
            <person name="Dimitrov K.M."/>
            <person name="Suarez D.L."/>
            <person name="Swayne D.E."/>
        </authorList>
    </citation>
    <scope>NUCLEOTIDE SEQUENCE [LARGE SCALE GENOMIC DNA]</scope>
    <source>
        <strain evidence="1 2">DSM 11622</strain>
    </source>
</reference>
<evidence type="ECO:0000313" key="2">
    <source>
        <dbReference type="Proteomes" id="UP000192266"/>
    </source>
</evidence>
<dbReference type="EMBL" id="FWWW01000070">
    <property type="protein sequence ID" value="SMB95833.1"/>
    <property type="molecule type" value="Genomic_DNA"/>
</dbReference>
<sequence>MLIISTLHKHTAAIVPTYTTDVEVEICLRATDEKLVDALALQHVSTDSASSYTIGYAQLSTLIQLRDELRATGTFVMRTGQVRPAARGQKYQHTVAELAV</sequence>
<accession>A0A1W1VRF1</accession>
<dbReference type="RefSeq" id="WP_084445706.1">
    <property type="nucleotide sequence ID" value="NZ_FWWW01000070.1"/>
</dbReference>
<name>A0A1W1VRF1_9BACT</name>
<protein>
    <submittedName>
        <fullName evidence="1">Homoserine dehydrogenase</fullName>
    </submittedName>
</protein>
<keyword evidence="2" id="KW-1185">Reference proteome</keyword>
<evidence type="ECO:0000313" key="1">
    <source>
        <dbReference type="EMBL" id="SMB95833.1"/>
    </source>
</evidence>